<proteinExistence type="predicted"/>
<reference evidence="2" key="1">
    <citation type="submission" date="2012-09" db="EMBL/GenBank/DDBJ databases">
        <title>Genome sequencing and comparative transcriptomics of race 1 and race 4 of banana pathogen: Fusarium oxysporum f. sp. cubense.</title>
        <authorList>
            <person name="Fang X."/>
            <person name="Huang J."/>
        </authorList>
    </citation>
    <scope>NUCLEOTIDE SEQUENCE [LARGE SCALE GENOMIC DNA]</scope>
    <source>
        <strain evidence="2">race 1</strain>
    </source>
</reference>
<evidence type="ECO:0000313" key="2">
    <source>
        <dbReference type="Proteomes" id="UP000016928"/>
    </source>
</evidence>
<sequence length="151" mass="17257">IVEHGDATVRSVGGKQAHNHVKDIFERERGRQRLLKEIDLADGAGVNRDSQNTRNHSGHLRFPEQMISSADDESRIAALIAAVDVVMDRCEQTARTTSRSLLCWLRSVRPHVCYIKPFIQTSSLRPGYAEWQTIIRLTIPPLRLNQELRYK</sequence>
<evidence type="ECO:0000313" key="1">
    <source>
        <dbReference type="EMBL" id="ENH74229.1"/>
    </source>
</evidence>
<feature type="non-terminal residue" evidence="1">
    <location>
        <position position="1"/>
    </location>
</feature>
<dbReference type="HOGENOM" id="CLU_1735786_0_0_1"/>
<dbReference type="EMBL" id="KB730039">
    <property type="protein sequence ID" value="ENH74229.1"/>
    <property type="molecule type" value="Genomic_DNA"/>
</dbReference>
<dbReference type="STRING" id="1229664.N4UG92"/>
<dbReference type="VEuPathDB" id="FungiDB:FOC1_g10001869"/>
<reference evidence="2" key="2">
    <citation type="journal article" date="2014" name="PLoS ONE">
        <title>Genome and Transcriptome Analysis of the Fungal Pathogen Fusarium oxysporum f. sp. cubense Causing Banana Vascular Wilt Disease.</title>
        <authorList>
            <person name="Guo L."/>
            <person name="Han L."/>
            <person name="Yang L."/>
            <person name="Zeng H."/>
            <person name="Fan D."/>
            <person name="Zhu Y."/>
            <person name="Feng Y."/>
            <person name="Wang G."/>
            <person name="Peng C."/>
            <person name="Jiang X."/>
            <person name="Zhou D."/>
            <person name="Ni P."/>
            <person name="Liang C."/>
            <person name="Liu L."/>
            <person name="Wang J."/>
            <person name="Mao C."/>
            <person name="Fang X."/>
            <person name="Peng M."/>
            <person name="Huang J."/>
        </authorList>
    </citation>
    <scope>NUCLEOTIDE SEQUENCE [LARGE SCALE GENOMIC DNA]</scope>
    <source>
        <strain evidence="2">race 1</strain>
    </source>
</reference>
<gene>
    <name evidence="1" type="ORF">FOC1_g10001869</name>
</gene>
<protein>
    <submittedName>
        <fullName evidence="1">Uncharacterized protein</fullName>
    </submittedName>
</protein>
<dbReference type="Proteomes" id="UP000016928">
    <property type="component" value="Unassembled WGS sequence"/>
</dbReference>
<dbReference type="AlphaFoldDB" id="N4UG92"/>
<organism evidence="1 2">
    <name type="scientific">Fusarium oxysporum f. sp. cubense (strain race 1)</name>
    <name type="common">Panama disease fungus</name>
    <dbReference type="NCBI Taxonomy" id="1229664"/>
    <lineage>
        <taxon>Eukaryota</taxon>
        <taxon>Fungi</taxon>
        <taxon>Dikarya</taxon>
        <taxon>Ascomycota</taxon>
        <taxon>Pezizomycotina</taxon>
        <taxon>Sordariomycetes</taxon>
        <taxon>Hypocreomycetidae</taxon>
        <taxon>Hypocreales</taxon>
        <taxon>Nectriaceae</taxon>
        <taxon>Fusarium</taxon>
        <taxon>Fusarium oxysporum species complex</taxon>
    </lineage>
</organism>
<dbReference type="OrthoDB" id="4982631at2759"/>
<accession>N4UG92</accession>
<name>N4UG92_FUSC1</name>